<dbReference type="GO" id="GO:0005524">
    <property type="term" value="F:ATP binding"/>
    <property type="evidence" value="ECO:0007669"/>
    <property type="project" value="UniProtKB-KW"/>
</dbReference>
<evidence type="ECO:0000256" key="4">
    <source>
        <dbReference type="ARBA" id="ARBA00010385"/>
    </source>
</evidence>
<comment type="caution">
    <text evidence="21">The sequence shown here is derived from an EMBL/GenBank/DDBJ whole genome shotgun (WGS) entry which is preliminary data.</text>
</comment>
<dbReference type="InterPro" id="IPR014709">
    <property type="entry name" value="Glutathione_synthase_C_euk"/>
</dbReference>
<dbReference type="PANTHER" id="PTHR39469">
    <property type="entry name" value="CHROMOSOME 1, WHOLE GENOME SHOTGUN SEQUENCE"/>
    <property type="match status" value="1"/>
</dbReference>
<evidence type="ECO:0000256" key="11">
    <source>
        <dbReference type="ARBA" id="ARBA00022741"/>
    </source>
</evidence>
<dbReference type="OrthoDB" id="2020073at2759"/>
<keyword evidence="14 18" id="KW-1133">Transmembrane helix</keyword>
<dbReference type="Pfam" id="PF03917">
    <property type="entry name" value="GSH_synth_ATP"/>
    <property type="match status" value="1"/>
</dbReference>
<sequence length="1479" mass="163470">MYPDYPPDLDEHQQAYLLQNVKDWSIAHGLAVRLPTDRDASGALATTAPVTLFPSLFPRSCFEQAKSVAEAYNSILVDIDEFMAELWKVHLAVKKEGYVQPLNLGLFRSDYMVHVDPSDSKAQPTVKQVEFNTIASSFGGLSTQVSAMHKQLLAMDAFPESTTGLITDASLHQSTSVSGLTRGMAVAHEAYGTSTTGLPNCVIFLVQHPERNVFDQRHLEYALNSNHGVRTFRLAFGRVLADTKVDVNRKLIYTPPHAPSKQFEVTVVYFRAGYAPSEYQSKQDWDARLHIERSAAIKCPSILTHLAGTKKVQQVLATPHSPHLKRFLPDDAQAAEVLKTFAPIYPLDNTEAGKEARQLATNPDSAARYVLKPQREGGGNNVYRKAIPEFLEGLPESHWPAHILMEMIEPPAQSNVIFRNGEMQKGGVICELGIYGACLWKNGEQDGEREVLQNFEAGYLLRTKGSGSEEGGVAAGFGSVDSKRARLESRHPVPGKRGEVDDAEWEAAHSLPLSANAVLQTNYSIAGVILLLTGIALCLVGIKHKWLYIFLSTAYLAGLGVTVLVIYVMNPPVSSAVQGAYMVAAIITGLIFGALALIFKEITEGLGCLLGGFCLAMWFLVLSPGGLISSTTGRAILIAAFCLATYALSFSHYTRNYALIFGTSFSGAQIAVIGIDCFSRAGLKEFWLYIWNLNDDAFPIDTNTYPITRGIKVEIACVVIVFVFGLMSQLKIWKVIKERRAKRADDLMRENEDRDQFDQEIGREMETNNERDRAQWEAVYGDKVQTRVHTDSGVGSSIDETNTKRSASVREREIEDIEMVDMLGRSPTHPRKQNVPKVTVRAASEDEGSRRPPTQSQEHLLDQAGISASASQESITPIESQRTSMDDWNAQSETGRPPEPDVPTGPEVVPLPFSIPGQEPDELTARPENADGVLEDTPPQGDNDYSALPLTHMSLKQMGLQSQSSADPFEDDEASSVAATADEQTEMARLSPRCLSPAPLHNQLHNQLAVEENGTSSPNRSDEDSSSNQRHSFRRSFIELPMEEDDEEAVVRPLTVPEEERPTHHSDTSRERSFSAASPWRPEDDIQEGDDKASMAGSLTPRLPRKLSKVAMTYRTNEWAKHITEADQPEADGDSPSSSPGIQVDHAFAQEAAKPVDGDDLKPVVVEEPKPKMPRNTYASSKNPYRQSTTPSPRTSAVPVHAFQRSGSAMSLNRQSSTNSLGAQPRLATQGLRNASALLYSQPLVESPVEEAETKIGPRNLTTPMSMASISNLMDERHGRMLRRPKSTSFNALASTPDPNVVAPSDSPSSRNIHLDDPDSGTITPSPSPLDEENMTLAERRAYMQQRRSQSRSASRQETWPAPYPRASMTANQNIIYDSHQPKRNTRIDAARQSSMLAQWRQSLQQDAAARKPLVANDQAHLAMVNERRQVQMQSQMQEEEREKRQSAMDMAMRSGQLHNAHRDRLRRMQAEANKRTPQ</sequence>
<keyword evidence="12" id="KW-0067">ATP-binding</keyword>
<feature type="transmembrane region" description="Helical" evidence="18">
    <location>
        <begin position="657"/>
        <end position="675"/>
    </location>
</feature>
<dbReference type="Gene3D" id="1.10.1080.10">
    <property type="entry name" value="Glutathione Synthetase, Chain A, domain 3"/>
    <property type="match status" value="1"/>
</dbReference>
<feature type="compositionally biased region" description="Polar residues" evidence="17">
    <location>
        <begin position="793"/>
        <end position="806"/>
    </location>
</feature>
<feature type="transmembrane region" description="Helical" evidence="18">
    <location>
        <begin position="580"/>
        <end position="599"/>
    </location>
</feature>
<feature type="compositionally biased region" description="Polar residues" evidence="17">
    <location>
        <begin position="1289"/>
        <end position="1298"/>
    </location>
</feature>
<keyword evidence="10" id="KW-0479">Metal-binding</keyword>
<dbReference type="GO" id="GO:0046872">
    <property type="term" value="F:metal ion binding"/>
    <property type="evidence" value="ECO:0007669"/>
    <property type="project" value="UniProtKB-KW"/>
</dbReference>
<feature type="transmembrane region" description="Helical" evidence="18">
    <location>
        <begin position="606"/>
        <end position="627"/>
    </location>
</feature>
<dbReference type="FunFam" id="3.40.50.1760:FF:000001">
    <property type="entry name" value="Glutathione synthetase"/>
    <property type="match status" value="1"/>
</dbReference>
<dbReference type="FunFam" id="3.30.1490.50:FF:000002">
    <property type="entry name" value="Glutathione synthetase"/>
    <property type="match status" value="1"/>
</dbReference>
<dbReference type="GO" id="GO:0016020">
    <property type="term" value="C:membrane"/>
    <property type="evidence" value="ECO:0007669"/>
    <property type="project" value="UniProtKB-SubCell"/>
</dbReference>
<evidence type="ECO:0000256" key="8">
    <source>
        <dbReference type="ARBA" id="ARBA00022684"/>
    </source>
</evidence>
<accession>A0A4U0U445</accession>
<protein>
    <recommendedName>
        <fullName evidence="6">glutathione synthase</fullName>
        <ecNumber evidence="6">6.3.2.3</ecNumber>
    </recommendedName>
    <alternativeName>
        <fullName evidence="16">Glutathione synthase</fullName>
    </alternativeName>
</protein>
<evidence type="ECO:0000313" key="22">
    <source>
        <dbReference type="Proteomes" id="UP000308549"/>
    </source>
</evidence>
<evidence type="ECO:0000256" key="10">
    <source>
        <dbReference type="ARBA" id="ARBA00022723"/>
    </source>
</evidence>
<evidence type="ECO:0000313" key="21">
    <source>
        <dbReference type="EMBL" id="TKA28905.1"/>
    </source>
</evidence>
<evidence type="ECO:0000256" key="13">
    <source>
        <dbReference type="ARBA" id="ARBA00022842"/>
    </source>
</evidence>
<dbReference type="InterPro" id="IPR014042">
    <property type="entry name" value="Glutathione_synthase_a-hlx"/>
</dbReference>
<name>A0A4U0U445_9PEZI</name>
<feature type="domain" description="Glutathione synthase substrate-binding" evidence="19">
    <location>
        <begin position="201"/>
        <end position="307"/>
    </location>
</feature>
<evidence type="ECO:0000256" key="7">
    <source>
        <dbReference type="ARBA" id="ARBA00022598"/>
    </source>
</evidence>
<evidence type="ECO:0000256" key="2">
    <source>
        <dbReference type="ARBA" id="ARBA00004141"/>
    </source>
</evidence>
<feature type="region of interest" description="Disordered" evidence="17">
    <location>
        <begin position="1430"/>
        <end position="1479"/>
    </location>
</feature>
<feature type="transmembrane region" description="Helical" evidence="18">
    <location>
        <begin position="523"/>
        <end position="540"/>
    </location>
</feature>
<dbReference type="InterPro" id="IPR037013">
    <property type="entry name" value="GSH-S_sub-bd_sf"/>
</dbReference>
<feature type="compositionally biased region" description="Polar residues" evidence="17">
    <location>
        <begin position="866"/>
        <end position="883"/>
    </location>
</feature>
<feature type="compositionally biased region" description="Low complexity" evidence="17">
    <location>
        <begin position="1345"/>
        <end position="1357"/>
    </location>
</feature>
<proteinExistence type="inferred from homology"/>
<dbReference type="InterPro" id="IPR025256">
    <property type="entry name" value="TM7S3/TM198-like_dom"/>
</dbReference>
<keyword evidence="11" id="KW-0547">Nucleotide-binding</keyword>
<dbReference type="NCBIfam" id="TIGR01986">
    <property type="entry name" value="glut_syn_euk"/>
    <property type="match status" value="1"/>
</dbReference>
<keyword evidence="9 18" id="KW-0812">Transmembrane</keyword>
<keyword evidence="13" id="KW-0460">Magnesium</keyword>
<feature type="compositionally biased region" description="Basic and acidic residues" evidence="17">
    <location>
        <begin position="1461"/>
        <end position="1479"/>
    </location>
</feature>
<feature type="region of interest" description="Disordered" evidence="17">
    <location>
        <begin position="1121"/>
        <end position="1197"/>
    </location>
</feature>
<dbReference type="UniPathway" id="UPA00142">
    <property type="reaction ID" value="UER00210"/>
</dbReference>
<feature type="domain" description="TM7S3/TM198-like" evidence="20">
    <location>
        <begin position="527"/>
        <end position="730"/>
    </location>
</feature>
<feature type="compositionally biased region" description="Polar residues" evidence="17">
    <location>
        <begin position="1177"/>
        <end position="1195"/>
    </location>
</feature>
<keyword evidence="8" id="KW-0317">Glutathione biosynthesis</keyword>
<evidence type="ECO:0000256" key="1">
    <source>
        <dbReference type="ARBA" id="ARBA00001946"/>
    </source>
</evidence>
<evidence type="ECO:0000259" key="20">
    <source>
        <dbReference type="Pfam" id="PF13886"/>
    </source>
</evidence>
<evidence type="ECO:0000256" key="3">
    <source>
        <dbReference type="ARBA" id="ARBA00004965"/>
    </source>
</evidence>
<dbReference type="SUPFAM" id="SSF56059">
    <property type="entry name" value="Glutathione synthetase ATP-binding domain-like"/>
    <property type="match status" value="1"/>
</dbReference>
<feature type="region of interest" description="Disordered" evidence="17">
    <location>
        <begin position="1289"/>
        <end position="1365"/>
    </location>
</feature>
<dbReference type="EMBL" id="NAJL01000016">
    <property type="protein sequence ID" value="TKA28905.1"/>
    <property type="molecule type" value="Genomic_DNA"/>
</dbReference>
<comment type="subcellular location">
    <subcellularLocation>
        <location evidence="2">Membrane</location>
        <topology evidence="2">Multi-pass membrane protein</topology>
    </subcellularLocation>
</comment>
<feature type="compositionally biased region" description="Basic and acidic residues" evidence="17">
    <location>
        <begin position="1154"/>
        <end position="1171"/>
    </location>
</feature>
<gene>
    <name evidence="21" type="ORF">B0A50_03316</name>
</gene>
<comment type="cofactor">
    <cofactor evidence="1">
        <name>Mg(2+)</name>
        <dbReference type="ChEBI" id="CHEBI:18420"/>
    </cofactor>
</comment>
<dbReference type="EC" id="6.3.2.3" evidence="6"/>
<feature type="transmembrane region" description="Helical" evidence="18">
    <location>
        <begin position="547"/>
        <end position="568"/>
    </location>
</feature>
<evidence type="ECO:0000256" key="5">
    <source>
        <dbReference type="ARBA" id="ARBA00011738"/>
    </source>
</evidence>
<feature type="compositionally biased region" description="Basic and acidic residues" evidence="17">
    <location>
        <begin position="1058"/>
        <end position="1073"/>
    </location>
</feature>
<evidence type="ECO:0000256" key="18">
    <source>
        <dbReference type="SAM" id="Phobius"/>
    </source>
</evidence>
<dbReference type="InterPro" id="IPR005615">
    <property type="entry name" value="Glutathione_synthase"/>
</dbReference>
<dbReference type="PANTHER" id="PTHR39469:SF1">
    <property type="entry name" value="DUF4203 DOMAIN-CONTAINING PROTEIN"/>
    <property type="match status" value="1"/>
</dbReference>
<dbReference type="Proteomes" id="UP000308549">
    <property type="component" value="Unassembled WGS sequence"/>
</dbReference>
<evidence type="ECO:0000256" key="16">
    <source>
        <dbReference type="ARBA" id="ARBA00030403"/>
    </source>
</evidence>
<organism evidence="21 22">
    <name type="scientific">Salinomyces thailandicus</name>
    <dbReference type="NCBI Taxonomy" id="706561"/>
    <lineage>
        <taxon>Eukaryota</taxon>
        <taxon>Fungi</taxon>
        <taxon>Dikarya</taxon>
        <taxon>Ascomycota</taxon>
        <taxon>Pezizomycotina</taxon>
        <taxon>Dothideomycetes</taxon>
        <taxon>Dothideomycetidae</taxon>
        <taxon>Mycosphaerellales</taxon>
        <taxon>Teratosphaeriaceae</taxon>
        <taxon>Salinomyces</taxon>
    </lineage>
</organism>
<reference evidence="21 22" key="1">
    <citation type="submission" date="2017-03" db="EMBL/GenBank/DDBJ databases">
        <title>Genomes of endolithic fungi from Antarctica.</title>
        <authorList>
            <person name="Coleine C."/>
            <person name="Masonjones S."/>
            <person name="Stajich J.E."/>
        </authorList>
    </citation>
    <scope>NUCLEOTIDE SEQUENCE [LARGE SCALE GENOMIC DNA]</scope>
    <source>
        <strain evidence="21 22">CCFEE 6315</strain>
    </source>
</reference>
<evidence type="ECO:0000256" key="17">
    <source>
        <dbReference type="SAM" id="MobiDB-lite"/>
    </source>
</evidence>
<evidence type="ECO:0000256" key="14">
    <source>
        <dbReference type="ARBA" id="ARBA00022989"/>
    </source>
</evidence>
<comment type="subunit">
    <text evidence="5">Homodimer.</text>
</comment>
<dbReference type="InterPro" id="IPR004887">
    <property type="entry name" value="GSH_synth_subst-bd"/>
</dbReference>
<dbReference type="Gene3D" id="3.30.1490.80">
    <property type="match status" value="1"/>
</dbReference>
<keyword evidence="15 18" id="KW-0472">Membrane</keyword>
<evidence type="ECO:0000259" key="19">
    <source>
        <dbReference type="Pfam" id="PF03199"/>
    </source>
</evidence>
<keyword evidence="7" id="KW-0436">Ligase</keyword>
<evidence type="ECO:0000256" key="9">
    <source>
        <dbReference type="ARBA" id="ARBA00022692"/>
    </source>
</evidence>
<dbReference type="Gene3D" id="3.40.50.1760">
    <property type="entry name" value="Glutathione synthase, substrate-binding domain superfamily, eukaryotic"/>
    <property type="match status" value="1"/>
</dbReference>
<evidence type="ECO:0000256" key="12">
    <source>
        <dbReference type="ARBA" id="ARBA00022840"/>
    </source>
</evidence>
<feature type="compositionally biased region" description="Basic and acidic residues" evidence="17">
    <location>
        <begin position="1081"/>
        <end position="1093"/>
    </location>
</feature>
<feature type="transmembrane region" description="Helical" evidence="18">
    <location>
        <begin position="633"/>
        <end position="650"/>
    </location>
</feature>
<feature type="region of interest" description="Disordered" evidence="17">
    <location>
        <begin position="787"/>
        <end position="1101"/>
    </location>
</feature>
<dbReference type="SUPFAM" id="SSF52440">
    <property type="entry name" value="PreATP-grasp domain"/>
    <property type="match status" value="1"/>
</dbReference>
<dbReference type="Pfam" id="PF13886">
    <property type="entry name" value="TM7S3_TM198"/>
    <property type="match status" value="1"/>
</dbReference>
<dbReference type="InterPro" id="IPR016185">
    <property type="entry name" value="PreATP-grasp_dom_sf"/>
</dbReference>
<dbReference type="GO" id="GO:0004363">
    <property type="term" value="F:glutathione synthase activity"/>
    <property type="evidence" value="ECO:0007669"/>
    <property type="project" value="UniProtKB-EC"/>
</dbReference>
<dbReference type="Gene3D" id="3.30.470.20">
    <property type="entry name" value="ATP-grasp fold, B domain"/>
    <property type="match status" value="1"/>
</dbReference>
<comment type="similarity">
    <text evidence="4">Belongs to the eukaryotic GSH synthase family.</text>
</comment>
<dbReference type="Gene3D" id="3.30.1490.50">
    <property type="match status" value="1"/>
</dbReference>
<evidence type="ECO:0000256" key="15">
    <source>
        <dbReference type="ARBA" id="ARBA00023136"/>
    </source>
</evidence>
<keyword evidence="22" id="KW-1185">Reference proteome</keyword>
<dbReference type="Pfam" id="PF03199">
    <property type="entry name" value="GSH_synthase"/>
    <property type="match status" value="1"/>
</dbReference>
<dbReference type="InterPro" id="IPR014049">
    <property type="entry name" value="Glutathione_synthase_N_euk"/>
</dbReference>
<evidence type="ECO:0000256" key="6">
    <source>
        <dbReference type="ARBA" id="ARBA00012214"/>
    </source>
</evidence>
<comment type="pathway">
    <text evidence="3">Sulfur metabolism; glutathione biosynthesis; glutathione from L-cysteine and L-glutamate: step 2/2.</text>
</comment>